<organism evidence="1 2">
    <name type="scientific">Aotus nancymaae</name>
    <name type="common">Ma's night monkey</name>
    <dbReference type="NCBI Taxonomy" id="37293"/>
    <lineage>
        <taxon>Eukaryota</taxon>
        <taxon>Metazoa</taxon>
        <taxon>Chordata</taxon>
        <taxon>Craniata</taxon>
        <taxon>Vertebrata</taxon>
        <taxon>Euteleostomi</taxon>
        <taxon>Mammalia</taxon>
        <taxon>Eutheria</taxon>
        <taxon>Euarchontoglires</taxon>
        <taxon>Primates</taxon>
        <taxon>Haplorrhini</taxon>
        <taxon>Platyrrhini</taxon>
        <taxon>Aotidae</taxon>
        <taxon>Aotus</taxon>
    </lineage>
</organism>
<name>A0A2K5F296_AOTNA</name>
<proteinExistence type="predicted"/>
<dbReference type="GeneTree" id="ENSGT01030000234637"/>
<dbReference type="Ensembl" id="ENSANAT00000057687.1">
    <property type="protein sequence ID" value="ENSANAP00000039586.1"/>
    <property type="gene ID" value="ENSANAG00000037166.1"/>
</dbReference>
<accession>A0A2K5F296</accession>
<evidence type="ECO:0000313" key="1">
    <source>
        <dbReference type="Ensembl" id="ENSANAP00000039586.1"/>
    </source>
</evidence>
<dbReference type="AlphaFoldDB" id="A0A2K5F296"/>
<dbReference type="Proteomes" id="UP000233020">
    <property type="component" value="Unplaced"/>
</dbReference>
<evidence type="ECO:0000313" key="2">
    <source>
        <dbReference type="Proteomes" id="UP000233020"/>
    </source>
</evidence>
<protein>
    <submittedName>
        <fullName evidence="1">Synaptoporin</fullName>
    </submittedName>
</protein>
<reference evidence="1" key="2">
    <citation type="submission" date="2025-09" db="UniProtKB">
        <authorList>
            <consortium name="Ensembl"/>
        </authorList>
    </citation>
    <scope>IDENTIFICATION</scope>
</reference>
<keyword evidence="2" id="KW-1185">Reference proteome</keyword>
<gene>
    <name evidence="1" type="primary">SYNPR</name>
</gene>
<sequence>MCMVIFAPKVFLKFFCGSLQKAFCNLCICNMRWLFRRPAAECGLCQQDRK</sequence>
<reference evidence="1" key="1">
    <citation type="submission" date="2025-08" db="UniProtKB">
        <authorList>
            <consortium name="Ensembl"/>
        </authorList>
    </citation>
    <scope>IDENTIFICATION</scope>
</reference>